<dbReference type="GO" id="GO:0004519">
    <property type="term" value="F:endonuclease activity"/>
    <property type="evidence" value="ECO:0007669"/>
    <property type="project" value="InterPro"/>
</dbReference>
<dbReference type="EMBL" id="JAKKDL010000004">
    <property type="protein sequence ID" value="MCF7529477.1"/>
    <property type="molecule type" value="Genomic_DNA"/>
</dbReference>
<organism evidence="3 4">
    <name type="scientific">Neisseria lisongii</name>
    <dbReference type="NCBI Taxonomy" id="2912188"/>
    <lineage>
        <taxon>Bacteria</taxon>
        <taxon>Pseudomonadati</taxon>
        <taxon>Pseudomonadota</taxon>
        <taxon>Betaproteobacteria</taxon>
        <taxon>Neisseriales</taxon>
        <taxon>Neisseriaceae</taxon>
        <taxon>Neisseria</taxon>
    </lineage>
</organism>
<gene>
    <name evidence="2" type="ORF">L4H06_04465</name>
    <name evidence="3" type="ORF">L4H06_08105</name>
</gene>
<comment type="caution">
    <text evidence="3">The sequence shown here is derived from an EMBL/GenBank/DDBJ whole genome shotgun (WGS) entry which is preliminary data.</text>
</comment>
<dbReference type="InterPro" id="IPR011335">
    <property type="entry name" value="Restrct_endonuc-II-like"/>
</dbReference>
<dbReference type="Proteomes" id="UP001201397">
    <property type="component" value="Unassembled WGS sequence"/>
</dbReference>
<dbReference type="EMBL" id="JAKKDL010000010">
    <property type="protein sequence ID" value="MCF7530184.1"/>
    <property type="molecule type" value="Genomic_DNA"/>
</dbReference>
<proteinExistence type="predicted"/>
<reference evidence="3" key="1">
    <citation type="submission" date="2022-01" db="EMBL/GenBank/DDBJ databases">
        <title>Neisseria sp. ZJ104.</title>
        <authorList>
            <person name="Yang C."/>
        </authorList>
    </citation>
    <scope>NUCLEOTIDE SEQUENCE</scope>
    <source>
        <strain evidence="3">ZJ104</strain>
    </source>
</reference>
<dbReference type="Pfam" id="PF04471">
    <property type="entry name" value="Mrr_cat"/>
    <property type="match status" value="1"/>
</dbReference>
<dbReference type="GO" id="GO:0009307">
    <property type="term" value="P:DNA restriction-modification system"/>
    <property type="evidence" value="ECO:0007669"/>
    <property type="project" value="InterPro"/>
</dbReference>
<evidence type="ECO:0000313" key="3">
    <source>
        <dbReference type="EMBL" id="MCF7530184.1"/>
    </source>
</evidence>
<dbReference type="InterPro" id="IPR007560">
    <property type="entry name" value="Restrct_endonuc_IV_Mrr"/>
</dbReference>
<dbReference type="SUPFAM" id="SSF52980">
    <property type="entry name" value="Restriction endonuclease-like"/>
    <property type="match status" value="1"/>
</dbReference>
<sequence>MTILDFTEIPAPTHHEKKSADLDAFEKFAEAFFKEIKGAKILKRCARGADGGIDLKIEYNGEKCLVSCKHKAHSGDSVSPKDEAPNLIDLLLAHKCTKFIGFYSTIASEKLRKSVEDTFRNSQSAKREGLTYEFFYNTDIESNILDINNPRGWIFSAKYFPKSYINLFQRIVVPIDYYNSSSKELSKLDGGYRLDGPCGGRFLGRPLEKILSDANECLTSELHQFFFYIAIKDAINLFPHYFVYSDQPIKDIDNLQINEISPAWNTDLDTSYSEKTINCNIPIIICAIWSLWDMEKACIKYSEYRKKSRNDTLYQDNYIHEIEIPYCGLNFALVAKLSNNRLRDLFARLVAFCPAGGAKTSLKLENSINFDPDKSGTTPEKWNLDLSEYNEWLKKGLSNR</sequence>
<accession>A0AAW5ANU0</accession>
<dbReference type="RefSeq" id="WP_237092683.1">
    <property type="nucleotide sequence ID" value="NZ_JAKKDL010000004.1"/>
</dbReference>
<evidence type="ECO:0000313" key="2">
    <source>
        <dbReference type="EMBL" id="MCF7529477.1"/>
    </source>
</evidence>
<name>A0AAW5ANU0_9NEIS</name>
<feature type="domain" description="Restriction endonuclease type IV Mrr" evidence="1">
    <location>
        <begin position="21"/>
        <end position="80"/>
    </location>
</feature>
<evidence type="ECO:0000313" key="4">
    <source>
        <dbReference type="Proteomes" id="UP001201397"/>
    </source>
</evidence>
<evidence type="ECO:0000259" key="1">
    <source>
        <dbReference type="Pfam" id="PF04471"/>
    </source>
</evidence>
<dbReference type="GO" id="GO:0003677">
    <property type="term" value="F:DNA binding"/>
    <property type="evidence" value="ECO:0007669"/>
    <property type="project" value="InterPro"/>
</dbReference>
<protein>
    <recommendedName>
        <fullName evidence="1">Restriction endonuclease type IV Mrr domain-containing protein</fullName>
    </recommendedName>
</protein>
<dbReference type="AlphaFoldDB" id="A0AAW5ANU0"/>